<reference evidence="1" key="2">
    <citation type="journal article" date="2000" name="Genome Res.">
        <title>Normalization and subtraction of cap-trapper-selected cDNAs to prepare full-length cDNA libraries for rapid discovery of new genes.</title>
        <authorList>
            <person name="Carninci P."/>
            <person name="Shibata Y."/>
            <person name="Hayatsu N."/>
            <person name="Sugahara Y."/>
            <person name="Shibata K."/>
            <person name="Itoh M."/>
            <person name="Konno H."/>
            <person name="Okazaki Y."/>
            <person name="Muramatsu M."/>
            <person name="Hayashizaki Y."/>
        </authorList>
    </citation>
    <scope>NUCLEOTIDE SEQUENCE</scope>
    <source>
        <strain evidence="1">C57BL/6J</strain>
        <tissue evidence="1">Thymus</tissue>
    </source>
</reference>
<dbReference type="AlphaFoldDB" id="Q8CAR8"/>
<name>Q8CAR8_MOUSE</name>
<accession>Q8CAR8</accession>
<reference evidence="1" key="4">
    <citation type="journal article" date="2001" name="Nature">
        <title>Functional annotation of a full-length mouse cDNA collection.</title>
        <authorList>
            <consortium name="The RIKEN Genome Exploration Research Group Phase II Team and the FANTOM Consortium"/>
        </authorList>
    </citation>
    <scope>NUCLEOTIDE SEQUENCE</scope>
    <source>
        <strain evidence="1">C57BL/6J</strain>
        <tissue evidence="1">Thymus</tissue>
    </source>
</reference>
<evidence type="ECO:0000313" key="1">
    <source>
        <dbReference type="EMBL" id="BAC29919.1"/>
    </source>
</evidence>
<proteinExistence type="evidence at transcript level"/>
<reference evidence="1" key="8">
    <citation type="journal article" date="2005" name="Science">
        <title>Antisense Transcription in the Mammalian Transcriptome.</title>
        <authorList>
            <consortium name="RIKEN Genome Exploration Research Group and Genome Science Group (Genome Network Project Core Group) and the FANTOM Consortium"/>
        </authorList>
    </citation>
    <scope>NUCLEOTIDE SEQUENCE</scope>
    <source>
        <strain evidence="1">C57BL/6J</strain>
        <tissue evidence="1">Thymus</tissue>
    </source>
</reference>
<reference evidence="1" key="3">
    <citation type="journal article" date="2000" name="Genome Res.">
        <title>RIKEN integrated sequence analysis (RISA) system--384-format sequencing pipeline with 384 multicapillary sequencer.</title>
        <authorList>
            <person name="Shibata K."/>
            <person name="Itoh M."/>
            <person name="Aizawa K."/>
            <person name="Nagaoka S."/>
            <person name="Sasaki N."/>
            <person name="Carninci P."/>
            <person name="Konno H."/>
            <person name="Akiyama J."/>
            <person name="Nishi K."/>
            <person name="Kitsunai T."/>
            <person name="Tashiro H."/>
            <person name="Itoh M."/>
            <person name="Sumi N."/>
            <person name="Ishii Y."/>
            <person name="Nakamura S."/>
            <person name="Hazama M."/>
            <person name="Nishine T."/>
            <person name="Harada A."/>
            <person name="Yamamoto R."/>
            <person name="Matsumoto H."/>
            <person name="Sakaguchi S."/>
            <person name="Ikegami T."/>
            <person name="Kashiwagi K."/>
            <person name="Fujiwake S."/>
            <person name="Inoue K."/>
            <person name="Togawa Y."/>
            <person name="Izawa M."/>
            <person name="Ohara E."/>
            <person name="Watahiki M."/>
            <person name="Yoneda Y."/>
            <person name="Ishikawa T."/>
            <person name="Ozawa K."/>
            <person name="Tanaka T."/>
            <person name="Matsuura S."/>
            <person name="Kawai J."/>
            <person name="Okazaki Y."/>
            <person name="Muramatsu M."/>
            <person name="Inoue Y."/>
            <person name="Kira A."/>
            <person name="Hayashizaki Y."/>
        </authorList>
    </citation>
    <scope>NUCLEOTIDE SEQUENCE</scope>
    <source>
        <strain evidence="1">C57BL/6J</strain>
        <tissue evidence="1">Thymus</tissue>
    </source>
</reference>
<reference evidence="1" key="7">
    <citation type="journal article" date="2005" name="Science">
        <title>The Transcriptional Landscape of the Mammalian Genome.</title>
        <authorList>
            <consortium name="The FANTOM Consortium"/>
            <consortium name="Riken Genome Exploration Research Group and Genome Science Group (Genome Network Project Core Group)"/>
        </authorList>
    </citation>
    <scope>NUCLEOTIDE SEQUENCE</scope>
    <source>
        <strain evidence="1">C57BL/6J</strain>
        <tissue evidence="1">Thymus</tissue>
    </source>
</reference>
<reference evidence="1" key="5">
    <citation type="submission" date="2001-07" db="EMBL/GenBank/DDBJ databases">
        <authorList>
            <person name="Adachi J."/>
            <person name="Aizawa K."/>
            <person name="Akimura T."/>
            <person name="Arakawa T."/>
            <person name="Bono H."/>
            <person name="Carninci P."/>
            <person name="Fukuda S."/>
            <person name="Furuno M."/>
            <person name="Hanagaki T."/>
            <person name="Hara A."/>
            <person name="Hashizume W."/>
            <person name="Hayashida K."/>
            <person name="Hayatsu N."/>
            <person name="Hiramoto K."/>
            <person name="Hiraoka T."/>
            <person name="Hirozane T."/>
            <person name="Hori F."/>
            <person name="Imotani K."/>
            <person name="Ishii Y."/>
            <person name="Itoh M."/>
            <person name="Kagawa I."/>
            <person name="Kasukawa T."/>
            <person name="Katoh H."/>
            <person name="Kawai J."/>
            <person name="Kojima Y."/>
            <person name="Kondo S."/>
            <person name="Konno H."/>
            <person name="Kouda M."/>
            <person name="Koya S."/>
            <person name="Kurihara C."/>
            <person name="Matsuyama T."/>
            <person name="Miyazaki A."/>
            <person name="Murata M."/>
            <person name="Nakamura M."/>
            <person name="Nishi K."/>
            <person name="Nomura K."/>
            <person name="Numazaki R."/>
            <person name="Ohno M."/>
            <person name="Ohsato N."/>
            <person name="Okazaki Y."/>
            <person name="Saito R."/>
            <person name="Saitoh H."/>
            <person name="Sakai C."/>
            <person name="Sakai K."/>
            <person name="Sakazume N."/>
            <person name="Sano H."/>
            <person name="Sasaki D."/>
            <person name="Shibata K."/>
            <person name="Shinagawa A."/>
            <person name="Shiraki T."/>
            <person name="Sogabe Y."/>
            <person name="Tagami M."/>
            <person name="Tagawa A."/>
            <person name="Takahashi F."/>
            <person name="Takaku-Akahira S."/>
            <person name="Takeda Y."/>
            <person name="Tanaka T."/>
            <person name="Tomaru A."/>
            <person name="Toya T."/>
            <person name="Yasunishi A."/>
            <person name="Muramatsu M."/>
            <person name="Hayashizaki Y."/>
        </authorList>
    </citation>
    <scope>NUCLEOTIDE SEQUENCE</scope>
    <source>
        <strain evidence="1">C57BL/6J</strain>
        <tissue evidence="1">Thymus</tissue>
    </source>
</reference>
<reference evidence="1" key="6">
    <citation type="journal article" date="2002" name="Nature">
        <title>Analysis of the mouse transcriptome based on functional annotation of 60,770 full-length cDNAs.</title>
        <authorList>
            <consortium name="The FANTOM Consortium and the RIKEN Genome Exploration Research Group Phase I and II Team"/>
        </authorList>
    </citation>
    <scope>NUCLEOTIDE SEQUENCE</scope>
    <source>
        <strain evidence="1">C57BL/6J</strain>
        <tissue evidence="1">Thymus</tissue>
    </source>
</reference>
<reference evidence="1" key="1">
    <citation type="journal article" date="1999" name="Methods Enzymol.">
        <title>High-efficiency full-length cDNA cloning.</title>
        <authorList>
            <person name="Carninci P."/>
            <person name="Hayashizaki Y."/>
        </authorList>
    </citation>
    <scope>NUCLEOTIDE SEQUENCE</scope>
    <source>
        <strain evidence="1">C57BL/6J</strain>
        <tissue evidence="1">Thymus</tissue>
    </source>
</reference>
<sequence length="104" mass="11809">MQPLSVCSQQARKASQKSCSRPRGVLLTRVPEQALSCLPSFQTSSLCRDFPQLLILHGKHFTLSYPSHVCEVLAFHQIQWKAFLDKKARFFLREEIESGFGIGD</sequence>
<protein>
    <submittedName>
        <fullName evidence="1">Uncharacterized protein</fullName>
    </submittedName>
</protein>
<organism evidence="1">
    <name type="scientific">Mus musculus</name>
    <name type="common">Mouse</name>
    <dbReference type="NCBI Taxonomy" id="10090"/>
    <lineage>
        <taxon>Eukaryota</taxon>
        <taxon>Metazoa</taxon>
        <taxon>Chordata</taxon>
        <taxon>Craniata</taxon>
        <taxon>Vertebrata</taxon>
        <taxon>Euteleostomi</taxon>
        <taxon>Mammalia</taxon>
        <taxon>Eutheria</taxon>
        <taxon>Euarchontoglires</taxon>
        <taxon>Glires</taxon>
        <taxon>Rodentia</taxon>
        <taxon>Myomorpha</taxon>
        <taxon>Muroidea</taxon>
        <taxon>Muridae</taxon>
        <taxon>Murinae</taxon>
        <taxon>Mus</taxon>
        <taxon>Mus</taxon>
    </lineage>
</organism>
<dbReference type="EMBL" id="AK038006">
    <property type="protein sequence ID" value="BAC29919.1"/>
    <property type="molecule type" value="mRNA"/>
</dbReference>